<comment type="caution">
    <text evidence="1">The sequence shown here is derived from an EMBL/GenBank/DDBJ whole genome shotgun (WGS) entry which is preliminary data.</text>
</comment>
<reference evidence="1" key="1">
    <citation type="journal article" date="2020" name="New Phytol.">
        <title>Comparative genomics reveals dynamic genome evolution in host specialist ectomycorrhizal fungi.</title>
        <authorList>
            <person name="Lofgren L.A."/>
            <person name="Nguyen N.H."/>
            <person name="Vilgalys R."/>
            <person name="Ruytinx J."/>
            <person name="Liao H.L."/>
            <person name="Branco S."/>
            <person name="Kuo A."/>
            <person name="LaButti K."/>
            <person name="Lipzen A."/>
            <person name="Andreopoulos W."/>
            <person name="Pangilinan J."/>
            <person name="Riley R."/>
            <person name="Hundley H."/>
            <person name="Na H."/>
            <person name="Barry K."/>
            <person name="Grigoriev I.V."/>
            <person name="Stajich J.E."/>
            <person name="Kennedy P.G."/>
        </authorList>
    </citation>
    <scope>NUCLEOTIDE SEQUENCE</scope>
    <source>
        <strain evidence="1">FC203</strain>
    </source>
</reference>
<evidence type="ECO:0000313" key="1">
    <source>
        <dbReference type="EMBL" id="KAG1901561.1"/>
    </source>
</evidence>
<keyword evidence="2" id="KW-1185">Reference proteome</keyword>
<evidence type="ECO:0000313" key="2">
    <source>
        <dbReference type="Proteomes" id="UP001195769"/>
    </source>
</evidence>
<sequence length="130" mass="15053">PLPKKNSGQKRGEDFQAFFACRAMRNEEREVKETPSQQQARLSREHSVLGHHIPGRSSTIQVFKWRPDDDDDKDGFLLRHPVTKACVAEIWGDYNKQTRIFDPFSNQWDLCHALDPTSIPDGDDREDDDD</sequence>
<organism evidence="1 2">
    <name type="scientific">Suillus fuscotomentosus</name>
    <dbReference type="NCBI Taxonomy" id="1912939"/>
    <lineage>
        <taxon>Eukaryota</taxon>
        <taxon>Fungi</taxon>
        <taxon>Dikarya</taxon>
        <taxon>Basidiomycota</taxon>
        <taxon>Agaricomycotina</taxon>
        <taxon>Agaricomycetes</taxon>
        <taxon>Agaricomycetidae</taxon>
        <taxon>Boletales</taxon>
        <taxon>Suillineae</taxon>
        <taxon>Suillaceae</taxon>
        <taxon>Suillus</taxon>
    </lineage>
</organism>
<proteinExistence type="predicted"/>
<dbReference type="RefSeq" id="XP_041227136.1">
    <property type="nucleotide sequence ID" value="XM_041373490.1"/>
</dbReference>
<name>A0AAD4E915_9AGAM</name>
<dbReference type="Proteomes" id="UP001195769">
    <property type="component" value="Unassembled WGS sequence"/>
</dbReference>
<accession>A0AAD4E915</accession>
<gene>
    <name evidence="1" type="ORF">F5891DRAFT_902714</name>
</gene>
<dbReference type="GeneID" id="64667788"/>
<dbReference type="AlphaFoldDB" id="A0AAD4E915"/>
<feature type="non-terminal residue" evidence="1">
    <location>
        <position position="1"/>
    </location>
</feature>
<feature type="non-terminal residue" evidence="1">
    <location>
        <position position="130"/>
    </location>
</feature>
<dbReference type="EMBL" id="JABBWK010000021">
    <property type="protein sequence ID" value="KAG1901561.1"/>
    <property type="molecule type" value="Genomic_DNA"/>
</dbReference>
<protein>
    <submittedName>
        <fullName evidence="1">Uncharacterized protein</fullName>
    </submittedName>
</protein>